<dbReference type="Proteomes" id="UP000290809">
    <property type="component" value="Unassembled WGS sequence"/>
</dbReference>
<dbReference type="GO" id="GO:0016586">
    <property type="term" value="C:RSC-type complex"/>
    <property type="evidence" value="ECO:0007669"/>
    <property type="project" value="TreeGrafter"/>
</dbReference>
<keyword evidence="2" id="KW-0479">Metal-binding</keyword>
<feature type="compositionally biased region" description="Low complexity" evidence="8">
    <location>
        <begin position="272"/>
        <end position="281"/>
    </location>
</feature>
<feature type="compositionally biased region" description="Basic residues" evidence="8">
    <location>
        <begin position="18"/>
        <end position="29"/>
    </location>
</feature>
<feature type="compositionally biased region" description="Polar residues" evidence="8">
    <location>
        <begin position="139"/>
        <end position="151"/>
    </location>
</feature>
<feature type="compositionally biased region" description="Polar residues" evidence="8">
    <location>
        <begin position="658"/>
        <end position="667"/>
    </location>
</feature>
<dbReference type="AlphaFoldDB" id="A0A430QM85"/>
<evidence type="ECO:0000259" key="10">
    <source>
        <dbReference type="Pfam" id="PF23320"/>
    </source>
</evidence>
<evidence type="ECO:0000256" key="3">
    <source>
        <dbReference type="ARBA" id="ARBA00022771"/>
    </source>
</evidence>
<feature type="compositionally biased region" description="Basic and acidic residues" evidence="8">
    <location>
        <begin position="257"/>
        <end position="271"/>
    </location>
</feature>
<evidence type="ECO:0000256" key="1">
    <source>
        <dbReference type="ARBA" id="ARBA00007416"/>
    </source>
</evidence>
<protein>
    <submittedName>
        <fullName evidence="11">Polycomb protein SUZ12</fullName>
    </submittedName>
</protein>
<feature type="region of interest" description="Disordered" evidence="8">
    <location>
        <begin position="257"/>
        <end position="286"/>
    </location>
</feature>
<dbReference type="GO" id="GO:0031490">
    <property type="term" value="F:chromatin DNA binding"/>
    <property type="evidence" value="ECO:0007669"/>
    <property type="project" value="TreeGrafter"/>
</dbReference>
<dbReference type="PANTHER" id="PTHR22597">
    <property type="entry name" value="POLYCOMB GROUP PROTEIN"/>
    <property type="match status" value="1"/>
</dbReference>
<evidence type="ECO:0000313" key="11">
    <source>
        <dbReference type="EMBL" id="RTG88771.1"/>
    </source>
</evidence>
<keyword evidence="3" id="KW-0863">Zinc-finger</keyword>
<dbReference type="CDD" id="cd21551">
    <property type="entry name" value="VEFS-box_SUZ12"/>
    <property type="match status" value="1"/>
</dbReference>
<dbReference type="GO" id="GO:0035098">
    <property type="term" value="C:ESC/E(Z) complex"/>
    <property type="evidence" value="ECO:0007669"/>
    <property type="project" value="TreeGrafter"/>
</dbReference>
<evidence type="ECO:0000259" key="9">
    <source>
        <dbReference type="Pfam" id="PF09733"/>
    </source>
</evidence>
<feature type="region of interest" description="Disordered" evidence="8">
    <location>
        <begin position="110"/>
        <end position="178"/>
    </location>
</feature>
<organism evidence="11 12">
    <name type="scientific">Schistosoma bovis</name>
    <name type="common">Blood fluke</name>
    <dbReference type="NCBI Taxonomy" id="6184"/>
    <lineage>
        <taxon>Eukaryota</taxon>
        <taxon>Metazoa</taxon>
        <taxon>Spiralia</taxon>
        <taxon>Lophotrochozoa</taxon>
        <taxon>Platyhelminthes</taxon>
        <taxon>Trematoda</taxon>
        <taxon>Digenea</taxon>
        <taxon>Strigeidida</taxon>
        <taxon>Schistosomatoidea</taxon>
        <taxon>Schistosomatidae</taxon>
        <taxon>Schistosoma</taxon>
    </lineage>
</organism>
<keyword evidence="4" id="KW-0862">Zinc</keyword>
<feature type="compositionally biased region" description="Polar residues" evidence="8">
    <location>
        <begin position="110"/>
        <end position="127"/>
    </location>
</feature>
<accession>A0A430QM85</accession>
<evidence type="ECO:0000256" key="5">
    <source>
        <dbReference type="ARBA" id="ARBA00022853"/>
    </source>
</evidence>
<proteinExistence type="inferred from homology"/>
<dbReference type="Pfam" id="PF09733">
    <property type="entry name" value="VEFS-Box"/>
    <property type="match status" value="1"/>
</dbReference>
<evidence type="ECO:0000256" key="7">
    <source>
        <dbReference type="ARBA" id="ARBA00023163"/>
    </source>
</evidence>
<feature type="domain" description="Polycomb protein VEFS-Box" evidence="9">
    <location>
        <begin position="911"/>
        <end position="1033"/>
    </location>
</feature>
<dbReference type="InterPro" id="IPR057540">
    <property type="entry name" value="Znf_SUZ12"/>
</dbReference>
<evidence type="ECO:0000256" key="6">
    <source>
        <dbReference type="ARBA" id="ARBA00023015"/>
    </source>
</evidence>
<dbReference type="PANTHER" id="PTHR22597:SF0">
    <property type="entry name" value="POLYCOMB PROTEIN SUZ12"/>
    <property type="match status" value="1"/>
</dbReference>
<evidence type="ECO:0000256" key="8">
    <source>
        <dbReference type="SAM" id="MobiDB-lite"/>
    </source>
</evidence>
<dbReference type="InterPro" id="IPR019135">
    <property type="entry name" value="Polycomb_protein_VEFS-Box"/>
</dbReference>
<evidence type="ECO:0000256" key="4">
    <source>
        <dbReference type="ARBA" id="ARBA00022833"/>
    </source>
</evidence>
<feature type="region of interest" description="Disordered" evidence="8">
    <location>
        <begin position="1"/>
        <end position="79"/>
    </location>
</feature>
<dbReference type="STRING" id="6184.A0A430QM85"/>
<keyword evidence="7" id="KW-0804">Transcription</keyword>
<evidence type="ECO:0000313" key="12">
    <source>
        <dbReference type="Proteomes" id="UP000290809"/>
    </source>
</evidence>
<dbReference type="Pfam" id="PF23320">
    <property type="entry name" value="Zn_SUZ12"/>
    <property type="match status" value="1"/>
</dbReference>
<feature type="compositionally biased region" description="Basic and acidic residues" evidence="8">
    <location>
        <begin position="645"/>
        <end position="656"/>
    </location>
</feature>
<reference evidence="11 12" key="1">
    <citation type="journal article" date="2019" name="PLoS Pathog.">
        <title>Genome sequence of the bovine parasite Schistosoma bovis Tanzania.</title>
        <authorList>
            <person name="Oey H."/>
            <person name="Zakrzewski M."/>
            <person name="Gobert G."/>
            <person name="Gravermann K."/>
            <person name="Stoye J."/>
            <person name="Jones M."/>
            <person name="Mcmanus D."/>
            <person name="Krause L."/>
        </authorList>
    </citation>
    <scope>NUCLEOTIDE SEQUENCE [LARGE SCALE GENOMIC DNA]</scope>
    <source>
        <strain evidence="11 12">TAN1997</strain>
    </source>
</reference>
<keyword evidence="5" id="KW-0156">Chromatin regulator</keyword>
<gene>
    <name evidence="11" type="ORF">DC041_0011282</name>
</gene>
<feature type="compositionally biased region" description="Low complexity" evidence="8">
    <location>
        <begin position="450"/>
        <end position="462"/>
    </location>
</feature>
<feature type="region of interest" description="Disordered" evidence="8">
    <location>
        <begin position="645"/>
        <end position="680"/>
    </location>
</feature>
<dbReference type="EMBL" id="QMKO01001553">
    <property type="protein sequence ID" value="RTG88771.1"/>
    <property type="molecule type" value="Genomic_DNA"/>
</dbReference>
<keyword evidence="12" id="KW-1185">Reference proteome</keyword>
<feature type="region of interest" description="Disordered" evidence="8">
    <location>
        <begin position="450"/>
        <end position="473"/>
    </location>
</feature>
<name>A0A430QM85_SCHBO</name>
<evidence type="ECO:0000256" key="2">
    <source>
        <dbReference type="ARBA" id="ARBA00022723"/>
    </source>
</evidence>
<comment type="similarity">
    <text evidence="1">Belongs to the VEFS (VRN2-EMF2-FIS2-SU(Z)12) family.</text>
</comment>
<feature type="domain" description="Polycomb protein SUZ12-like zinc finger" evidence="10">
    <location>
        <begin position="738"/>
        <end position="809"/>
    </location>
</feature>
<comment type="caution">
    <text evidence="11">The sequence shown here is derived from an EMBL/GenBank/DDBJ whole genome shotgun (WGS) entry which is preliminary data.</text>
</comment>
<dbReference type="GO" id="GO:0006325">
    <property type="term" value="P:chromatin organization"/>
    <property type="evidence" value="ECO:0007669"/>
    <property type="project" value="UniProtKB-KW"/>
</dbReference>
<keyword evidence="6" id="KW-0805">Transcription regulation</keyword>
<sequence>MESPEKQTPRSSNAFKNKPGRGRTASHVKRSNDRTSRSMASRRTSVDSRKKSNPKCSRGKAYAKLIQTKSQRRIPNGRIASRSSALYRLKCRTSQAVYVNKRPYRRRIPNVNSQANTSNTSPQTNSEFGIIPNDENPVEQVQSVSCSNRTTGLKRKYTRRNSSSRFSYTRKPNARSTQSNYTNSIVDFNNLVKKQEAFVRAFAIPTHLYRYLSHRHRDRPLYLDRTLSYLMPNPSRKQSSGSRRSINRIVERLIERRKDCRQNDESKDSSKYSESISSSSSTTPGELPQELELVFEGFYDSEKEVDWVTVDASVNVHLRFGWAWRRKICPDDTILNITPNPIRINCYSHSTGYTSLVNSPPTSNNDIITATTNTTHTACRFSLTDLINQVKWNTSSGRLTSAQLELHVSATERRWLKRPDLSHGAVSLNGITPNISNNLTNHIVNHINHNDNSNNNLSQNLSKSVHTDGKNNNSHVTFINGNPLRKGGLSSNSYPVQYATAPLPLIVSSIGFVDFNLFSFLCFEKNGIDSTSTGRQLLLTPGLYELRLGVDTSDGNGSSGGVMNKVVPLKCLDDNVSEKSYVSANNDQASDTCSSQVEWRRIRFPNSSTALDEYSRWPRLRFSVIWHNKLENNQIISPCRSMETRRQDNTHVHMEGRSSLTRSMTSSHNRDVIKSQNQSATPHKQIVLKESCDSSVFKDSTGLDKCLSNRVQQSLSAHFGPDVDKPTSTKTPHLIHPITYGFVFGGNLQQWSQSTDLVCPWCHLDCARAGDKGPEALILHLRTCHPRFRLKVIWDPSHTQLSLQVSLNEAYDGSNDCGIRRWCPSGRNIFVLRHHVIPSSGQLVGSCAALGINSNAKQSGNQGRHSISPTLIDATVRIRCPVRRLPYTHLIFWRGAELSTDQLLDPTLSVRPMVTGHNRIYYHTRTSQPVRACEFDVDSEAEDAPVWLRQHYQRKVEEFTDVNPGEKQIMQLWNALLLSIRPSGLVVCDSQVLTLVCQFIHQHSRWIHRRRLRTNLLLHLVNLVDYGLLSSSQLRQLMLIHDKHVQELNPINNTSVINNHMINTQPLSSPSNASTTSFLPDSKLVNHHINKSQPIMPRLLQMFSSTSSS</sequence>
<dbReference type="GO" id="GO:0008270">
    <property type="term" value="F:zinc ion binding"/>
    <property type="evidence" value="ECO:0007669"/>
    <property type="project" value="UniProtKB-KW"/>
</dbReference>